<dbReference type="EMBL" id="FWZT01000026">
    <property type="protein sequence ID" value="SMF71304.1"/>
    <property type="molecule type" value="Genomic_DNA"/>
</dbReference>
<protein>
    <recommendedName>
        <fullName evidence="5">Leucine Rich repeat-containing protein</fullName>
    </recommendedName>
</protein>
<organism evidence="3 4">
    <name type="scientific">Pseudobacteriovorax antillogorgiicola</name>
    <dbReference type="NCBI Taxonomy" id="1513793"/>
    <lineage>
        <taxon>Bacteria</taxon>
        <taxon>Pseudomonadati</taxon>
        <taxon>Bdellovibrionota</taxon>
        <taxon>Oligoflexia</taxon>
        <taxon>Oligoflexales</taxon>
        <taxon>Pseudobacteriovoracaceae</taxon>
        <taxon>Pseudobacteriovorax</taxon>
    </lineage>
</organism>
<dbReference type="SUPFAM" id="SSF52058">
    <property type="entry name" value="L domain-like"/>
    <property type="match status" value="1"/>
</dbReference>
<evidence type="ECO:0000313" key="3">
    <source>
        <dbReference type="EMBL" id="SMF71304.1"/>
    </source>
</evidence>
<keyword evidence="2" id="KW-0677">Repeat</keyword>
<name>A0A1Y6CRT2_9BACT</name>
<evidence type="ECO:0000256" key="2">
    <source>
        <dbReference type="ARBA" id="ARBA00022737"/>
    </source>
</evidence>
<keyword evidence="4" id="KW-1185">Reference proteome</keyword>
<dbReference type="RefSeq" id="WP_132324219.1">
    <property type="nucleotide sequence ID" value="NZ_FWZT01000026.1"/>
</dbReference>
<dbReference type="Proteomes" id="UP000192907">
    <property type="component" value="Unassembled WGS sequence"/>
</dbReference>
<dbReference type="PANTHER" id="PTHR46652">
    <property type="entry name" value="LEUCINE-RICH REPEAT AND IQ DOMAIN-CONTAINING PROTEIN 1-RELATED"/>
    <property type="match status" value="1"/>
</dbReference>
<dbReference type="STRING" id="1513793.SAMN06296036_12668"/>
<gene>
    <name evidence="3" type="ORF">SAMN06296036_12668</name>
</gene>
<dbReference type="InterPro" id="IPR050836">
    <property type="entry name" value="SDS22/Internalin_LRR"/>
</dbReference>
<dbReference type="PROSITE" id="PS51450">
    <property type="entry name" value="LRR"/>
    <property type="match status" value="2"/>
</dbReference>
<keyword evidence="1" id="KW-0433">Leucine-rich repeat</keyword>
<dbReference type="OrthoDB" id="2786233at2"/>
<dbReference type="InterPro" id="IPR001611">
    <property type="entry name" value="Leu-rich_rpt"/>
</dbReference>
<accession>A0A1Y6CRT2</accession>
<dbReference type="AlphaFoldDB" id="A0A1Y6CRT2"/>
<dbReference type="PANTHER" id="PTHR46652:SF8">
    <property type="entry name" value="LEUCINE RICH REPEAT CONTAINING 23"/>
    <property type="match status" value="1"/>
</dbReference>
<dbReference type="InterPro" id="IPR032675">
    <property type="entry name" value="LRR_dom_sf"/>
</dbReference>
<reference evidence="4" key="1">
    <citation type="submission" date="2017-04" db="EMBL/GenBank/DDBJ databases">
        <authorList>
            <person name="Varghese N."/>
            <person name="Submissions S."/>
        </authorList>
    </citation>
    <scope>NUCLEOTIDE SEQUENCE [LARGE SCALE GENOMIC DNA]</scope>
    <source>
        <strain evidence="4">RKEM611</strain>
    </source>
</reference>
<sequence>MIFVHSRMTRLLVLLGSIVLICQSLWARELAVARSQLVELGSGFLADEIRFNSDCVRGEIESRREFLTTFYFDKPVLDSEVLYPDGTHNIKNINNGSDYRSYAKQPYLQSSRSLNYFVRVEGGSQQYSGDPEFQTDGKSCGEAYVKKVVWGGTLRIWVDFTFETREDARYVERFSLLKDVGLRSLKGYLKDLQTNYNDGIQVSIGARQVGGNSRNLLEIFGNQDQAVNCIYPNIEPCFQLVQDLVDYAVQPNQFAQQFFNPNFNRADPEGATVLSYELEKYPSAIDLNSLVQHIARRERAAQQWLRYDTLAPIIEERIDLSQSEKERGLLQGHLRRINADQASLGSQIENCNLAGECKIDLDSFIDLNPEDVSLTEGFLEFCKARYRRSEIHNFFDVVDRIYPAANCLDQKRLLESQLDLNLSGEGISNVEPLAGLQQVITLDLSRNEINDLTPLSSMGELRQLTINENKLSSLSGLRRSPQLRLIQADDNPLVAIEREDLPASLVGIRAIGNQIANIENARDNLEPQVKSWLIPDDICTFYRQKVLDMGLIDRASFELYSSIEWAPVFRDEREIKVDAWVACVAAYRDFVIEFPGL</sequence>
<proteinExistence type="predicted"/>
<evidence type="ECO:0000313" key="4">
    <source>
        <dbReference type="Proteomes" id="UP000192907"/>
    </source>
</evidence>
<evidence type="ECO:0008006" key="5">
    <source>
        <dbReference type="Google" id="ProtNLM"/>
    </source>
</evidence>
<dbReference type="Gene3D" id="3.80.10.10">
    <property type="entry name" value="Ribonuclease Inhibitor"/>
    <property type="match status" value="1"/>
</dbReference>
<evidence type="ECO:0000256" key="1">
    <source>
        <dbReference type="ARBA" id="ARBA00022614"/>
    </source>
</evidence>